<sequence length="164" mass="18719">MKKWSPALMVVLVSSLCHGESFCGTAPYVPFDQVVQDKAQMIGRRVRTHVVVTTDAKEYTLYRENERSLSGLLETTDDESLRYARVNAPSQSAGVNVREDLLRRLREAEGDNFKPDLTMIRYYRQEMVLCGRVTKEDGGFRFAVDDGILERTYLLPLPKKQAAR</sequence>
<feature type="signal peptide" evidence="1">
    <location>
        <begin position="1"/>
        <end position="19"/>
    </location>
</feature>
<dbReference type="RefSeq" id="WP_131412588.1">
    <property type="nucleotide sequence ID" value="NZ_SJTG01000005.1"/>
</dbReference>
<evidence type="ECO:0000313" key="2">
    <source>
        <dbReference type="EMBL" id="TCI07306.1"/>
    </source>
</evidence>
<feature type="chain" id="PRO_5020233606" evidence="1">
    <location>
        <begin position="20"/>
        <end position="164"/>
    </location>
</feature>
<keyword evidence="3" id="KW-1185">Reference proteome</keyword>
<comment type="caution">
    <text evidence="2">The sequence shown here is derived from an EMBL/GenBank/DDBJ whole genome shotgun (WGS) entry which is preliminary data.</text>
</comment>
<keyword evidence="1" id="KW-0732">Signal</keyword>
<protein>
    <submittedName>
        <fullName evidence="2">Uncharacterized protein</fullName>
    </submittedName>
</protein>
<accession>A0A4R0YGD9</accession>
<name>A0A4R0YGD9_9GAMM</name>
<dbReference type="EMBL" id="SJTG01000005">
    <property type="protein sequence ID" value="TCI07306.1"/>
    <property type="molecule type" value="Genomic_DNA"/>
</dbReference>
<proteinExistence type="predicted"/>
<evidence type="ECO:0000256" key="1">
    <source>
        <dbReference type="SAM" id="SignalP"/>
    </source>
</evidence>
<dbReference type="Proteomes" id="UP000291822">
    <property type="component" value="Unassembled WGS sequence"/>
</dbReference>
<organism evidence="2 3">
    <name type="scientific">Dyella soli</name>
    <dbReference type="NCBI Taxonomy" id="522319"/>
    <lineage>
        <taxon>Bacteria</taxon>
        <taxon>Pseudomonadati</taxon>
        <taxon>Pseudomonadota</taxon>
        <taxon>Gammaproteobacteria</taxon>
        <taxon>Lysobacterales</taxon>
        <taxon>Rhodanobacteraceae</taxon>
        <taxon>Dyella</taxon>
    </lineage>
</organism>
<gene>
    <name evidence="2" type="ORF">EZM97_32440</name>
</gene>
<reference evidence="2 3" key="1">
    <citation type="submission" date="2019-02" db="EMBL/GenBank/DDBJ databases">
        <title>Dyella amyloliquefaciens sp. nov., isolated from forest soil.</title>
        <authorList>
            <person name="Gao Z.-H."/>
            <person name="Qiu L.-H."/>
        </authorList>
    </citation>
    <scope>NUCLEOTIDE SEQUENCE [LARGE SCALE GENOMIC DNA]</scope>
    <source>
        <strain evidence="2 3">KACC 12747</strain>
    </source>
</reference>
<dbReference type="AlphaFoldDB" id="A0A4R0YGD9"/>
<evidence type="ECO:0000313" key="3">
    <source>
        <dbReference type="Proteomes" id="UP000291822"/>
    </source>
</evidence>